<evidence type="ECO:0000313" key="1">
    <source>
        <dbReference type="EMBL" id="GGX01067.1"/>
    </source>
</evidence>
<gene>
    <name evidence="1" type="ORF">GCM10011282_03740</name>
</gene>
<dbReference type="EMBL" id="BMYT01000001">
    <property type="protein sequence ID" value="GGX01067.1"/>
    <property type="molecule type" value="Genomic_DNA"/>
</dbReference>
<keyword evidence="2" id="KW-1185">Reference proteome</keyword>
<proteinExistence type="predicted"/>
<sequence length="185" mass="20323">MLNMTKKKNLGSQVKQLLSGVSDHGVAHLLEVETDLVQTTLLLAEAIEKLGENFLDLHASITSQEEQILGLVNTGLVPQENVEKLAQIQSDIGLHISRAVTSLQFQDLTNQLISRTVQRSAGLRELLSTLDMVGNVIPADGGMDEIAVVLHEITEKLEQQSVELKSLLRKTVNQQHLNSGDIELF</sequence>
<protein>
    <recommendedName>
        <fullName evidence="3">Chemotaxis protein</fullName>
    </recommendedName>
</protein>
<comment type="caution">
    <text evidence="1">The sequence shown here is derived from an EMBL/GenBank/DDBJ whole genome shotgun (WGS) entry which is preliminary data.</text>
</comment>
<evidence type="ECO:0000313" key="2">
    <source>
        <dbReference type="Proteomes" id="UP000620127"/>
    </source>
</evidence>
<name>A0ABQ2X5X5_9BURK</name>
<organism evidence="1 2">
    <name type="scientific">Undibacterium macrobrachii</name>
    <dbReference type="NCBI Taxonomy" id="1119058"/>
    <lineage>
        <taxon>Bacteria</taxon>
        <taxon>Pseudomonadati</taxon>
        <taxon>Pseudomonadota</taxon>
        <taxon>Betaproteobacteria</taxon>
        <taxon>Burkholderiales</taxon>
        <taxon>Oxalobacteraceae</taxon>
        <taxon>Undibacterium</taxon>
    </lineage>
</organism>
<evidence type="ECO:0008006" key="3">
    <source>
        <dbReference type="Google" id="ProtNLM"/>
    </source>
</evidence>
<dbReference type="Proteomes" id="UP000620127">
    <property type="component" value="Unassembled WGS sequence"/>
</dbReference>
<accession>A0ABQ2X5X5</accession>
<reference evidence="2" key="1">
    <citation type="journal article" date="2019" name="Int. J. Syst. Evol. Microbiol.">
        <title>The Global Catalogue of Microorganisms (GCM) 10K type strain sequencing project: providing services to taxonomists for standard genome sequencing and annotation.</title>
        <authorList>
            <consortium name="The Broad Institute Genomics Platform"/>
            <consortium name="The Broad Institute Genome Sequencing Center for Infectious Disease"/>
            <person name="Wu L."/>
            <person name="Ma J."/>
        </authorList>
    </citation>
    <scope>NUCLEOTIDE SEQUENCE [LARGE SCALE GENOMIC DNA]</scope>
    <source>
        <strain evidence="2">KCTC 23916</strain>
    </source>
</reference>
<dbReference type="SUPFAM" id="SSF75708">
    <property type="entry name" value="Chemotaxis phosphatase CheZ"/>
    <property type="match status" value="1"/>
</dbReference>